<organism evidence="5">
    <name type="scientific">Guillardia theta</name>
    <name type="common">Cryptophyte</name>
    <name type="synonym">Cryptomonas phi</name>
    <dbReference type="NCBI Taxonomy" id="55529"/>
    <lineage>
        <taxon>Eukaryota</taxon>
        <taxon>Cryptophyceae</taxon>
        <taxon>Pyrenomonadales</taxon>
        <taxon>Geminigeraceae</taxon>
        <taxon>Guillardia</taxon>
    </lineage>
</organism>
<protein>
    <submittedName>
        <fullName evidence="5">Uncharacterized protein</fullName>
    </submittedName>
</protein>
<evidence type="ECO:0000256" key="2">
    <source>
        <dbReference type="ARBA" id="ARBA00038210"/>
    </source>
</evidence>
<dbReference type="InterPro" id="IPR011990">
    <property type="entry name" value="TPR-like_helical_dom_sf"/>
</dbReference>
<name>A0A7S4NFP1_GUITH</name>
<dbReference type="InterPro" id="IPR019734">
    <property type="entry name" value="TPR_rpt"/>
</dbReference>
<keyword evidence="1" id="KW-0802">TPR repeat</keyword>
<keyword evidence="4" id="KW-0732">Signal</keyword>
<dbReference type="Pfam" id="PF13181">
    <property type="entry name" value="TPR_8"/>
    <property type="match status" value="1"/>
</dbReference>
<dbReference type="SUPFAM" id="SSF48452">
    <property type="entry name" value="TPR-like"/>
    <property type="match status" value="1"/>
</dbReference>
<dbReference type="PANTHER" id="PTHR12558">
    <property type="entry name" value="CELL DIVISION CYCLE 16,23,27"/>
    <property type="match status" value="1"/>
</dbReference>
<evidence type="ECO:0000256" key="3">
    <source>
        <dbReference type="SAM" id="MobiDB-lite"/>
    </source>
</evidence>
<accession>A0A7S4NFP1</accession>
<feature type="compositionally biased region" description="Acidic residues" evidence="3">
    <location>
        <begin position="80"/>
        <end position="93"/>
    </location>
</feature>
<feature type="signal peptide" evidence="4">
    <location>
        <begin position="1"/>
        <end position="26"/>
    </location>
</feature>
<evidence type="ECO:0000313" key="5">
    <source>
        <dbReference type="EMBL" id="CAE2283537.1"/>
    </source>
</evidence>
<evidence type="ECO:0000256" key="4">
    <source>
        <dbReference type="SAM" id="SignalP"/>
    </source>
</evidence>
<reference evidence="5" key="1">
    <citation type="submission" date="2021-01" db="EMBL/GenBank/DDBJ databases">
        <authorList>
            <person name="Corre E."/>
            <person name="Pelletier E."/>
            <person name="Niang G."/>
            <person name="Scheremetjew M."/>
            <person name="Finn R."/>
            <person name="Kale V."/>
            <person name="Holt S."/>
            <person name="Cochrane G."/>
            <person name="Meng A."/>
            <person name="Brown T."/>
            <person name="Cohen L."/>
        </authorList>
    </citation>
    <scope>NUCLEOTIDE SEQUENCE</scope>
    <source>
        <strain evidence="5">CCMP 2712</strain>
    </source>
</reference>
<comment type="similarity">
    <text evidence="2">Belongs to the APC3/CDC27 family.</text>
</comment>
<dbReference type="PANTHER" id="PTHR12558:SF13">
    <property type="entry name" value="CELL DIVISION CYCLE PROTEIN 27 HOMOLOG"/>
    <property type="match status" value="1"/>
</dbReference>
<proteinExistence type="inferred from homology"/>
<dbReference type="SMART" id="SM00028">
    <property type="entry name" value="TPR"/>
    <property type="match status" value="3"/>
</dbReference>
<gene>
    <name evidence="5" type="ORF">GTHE00462_LOCUS9571</name>
</gene>
<feature type="region of interest" description="Disordered" evidence="3">
    <location>
        <begin position="48"/>
        <end position="93"/>
    </location>
</feature>
<evidence type="ECO:0000256" key="1">
    <source>
        <dbReference type="ARBA" id="ARBA00022803"/>
    </source>
</evidence>
<dbReference type="EMBL" id="HBKN01012224">
    <property type="protein sequence ID" value="CAE2283537.1"/>
    <property type="molecule type" value="Transcribed_RNA"/>
</dbReference>
<feature type="chain" id="PRO_5031027509" evidence="4">
    <location>
        <begin position="27"/>
        <end position="450"/>
    </location>
</feature>
<dbReference type="Gene3D" id="1.25.40.10">
    <property type="entry name" value="Tetratricopeptide repeat domain"/>
    <property type="match status" value="2"/>
</dbReference>
<sequence>MVSSPKRMLLLKASAFFLFLSWLCSASSTSTPQRLLVGVAELPPRISSAPGHRTLSTLNLRGGNSDDDDDSGKSDKQSEIFEEEEEGGEEGDEESLITMLKNFTLDIPAEILDTQSNSTRDLVSDFEQRINDLVPRWPKKRLNRTLGRLADLFSDHLPTVYNYALALYEYGDYQRAEIYFTKALNLPRREEWNDCLVAALCNMGVLQHAKLSNFTYAEECYRAALAINPNHVNCLSNLAVVLQGGYQNPMFIPGHSSRYGSEQNHEVELLLRRALEIDPNHVPTLVHLGYFCEKVLQNHDEAECLYLKALEISPDERVALCNYAGFLCNVREPYDPDTLMPVYFNMTCNTKDNFDRVTSLPINPIVDRPVDRARGLYYKVATELDASFFPNDLDEENPDPRIALPLMHGNFLPAMSPASKLPLTSEAVKQRISTLNQQLLEMQALASSVS</sequence>
<dbReference type="AlphaFoldDB" id="A0A7S4NFP1"/>